<dbReference type="InterPro" id="IPR001623">
    <property type="entry name" value="DnaJ_domain"/>
</dbReference>
<dbReference type="Gene3D" id="2.60.260.20">
    <property type="entry name" value="Urease metallochaperone UreE, N-terminal domain"/>
    <property type="match status" value="2"/>
</dbReference>
<evidence type="ECO:0000256" key="9">
    <source>
        <dbReference type="ARBA" id="ARBA00061004"/>
    </source>
</evidence>
<keyword evidence="2 11" id="KW-0235">DNA replication</keyword>
<proteinExistence type="inferred from homology"/>
<dbReference type="InterPro" id="IPR001305">
    <property type="entry name" value="HSP_DnaJ_Cys-rich_dom"/>
</dbReference>
<comment type="domain">
    <text evidence="11">The J domain is necessary and sufficient to stimulate DnaK ATPase activity. Zinc center 1 plays an important role in the autonomous, DnaK-independent chaperone activity of DnaJ. Zinc center 2 is essential for interaction with DnaK and for DnaJ activity.</text>
</comment>
<dbReference type="GO" id="GO:0042026">
    <property type="term" value="P:protein refolding"/>
    <property type="evidence" value="ECO:0007669"/>
    <property type="project" value="TreeGrafter"/>
</dbReference>
<evidence type="ECO:0000259" key="13">
    <source>
        <dbReference type="PROSITE" id="PS50076"/>
    </source>
</evidence>
<dbReference type="AlphaFoldDB" id="A0A7W7QGS8"/>
<dbReference type="GO" id="GO:0006260">
    <property type="term" value="P:DNA replication"/>
    <property type="evidence" value="ECO:0007669"/>
    <property type="project" value="UniProtKB-KW"/>
</dbReference>
<dbReference type="GO" id="GO:0005737">
    <property type="term" value="C:cytoplasm"/>
    <property type="evidence" value="ECO:0007669"/>
    <property type="project" value="UniProtKB-SubCell"/>
</dbReference>
<feature type="zinc finger region" description="CR-type" evidence="12">
    <location>
        <begin position="165"/>
        <end position="243"/>
    </location>
</feature>
<feature type="repeat" description="CXXCXGXG motif" evidence="11">
    <location>
        <begin position="231"/>
        <end position="238"/>
    </location>
</feature>
<evidence type="ECO:0000313" key="15">
    <source>
        <dbReference type="EMBL" id="MBB4913148.1"/>
    </source>
</evidence>
<comment type="caution">
    <text evidence="15">The sequence shown here is derived from an EMBL/GenBank/DDBJ whole genome shotgun (WGS) entry which is preliminary data.</text>
</comment>
<sequence>MSTKDYLEKDYYAVLGVPKTATAEEIKKAYRKLARQYHPDANQGSTETEAKFKEVSEAYDILSDTKRRKEYDEARTLFGSGLGGYAGTGGASRSGSGGFPFDLGDLFGGTHQGGTGGGGIGDIFGGIFNRGGGTTTRAGGATTRARRGQDIESEVTLSFGEAVEGTTVSLRLTSSSACTACAGTGAKAGTTPRVCPTCEGTGAASRNLGNFAFSEPCRDCKGRGLLVDNPCEVCEGSGRGKSTRTIQARIPAGVGDGQRIKIKAKGAPGENGGPAGDLYVQIHVKPHPVFGRTGENLTITVPVTFTEAALGAEIKVPILKGLPVTLRIPEGTPNGRTFRVRGRGVARKDGTKGDLLVTVEVLVPQHLEDKARGALEDFREATAGGDPRAELIELARSE</sequence>
<dbReference type="SMART" id="SM00271">
    <property type="entry name" value="DnaJ"/>
    <property type="match status" value="1"/>
</dbReference>
<feature type="domain" description="CR-type" evidence="14">
    <location>
        <begin position="165"/>
        <end position="243"/>
    </location>
</feature>
<dbReference type="PROSITE" id="PS51188">
    <property type="entry name" value="ZF_CR"/>
    <property type="match status" value="1"/>
</dbReference>
<dbReference type="GO" id="GO:0031072">
    <property type="term" value="F:heat shock protein binding"/>
    <property type="evidence" value="ECO:0007669"/>
    <property type="project" value="InterPro"/>
</dbReference>
<name>A0A7W7QGS8_9ACTN</name>
<feature type="binding site" evidence="11">
    <location>
        <position position="181"/>
    </location>
    <ligand>
        <name>Zn(2+)</name>
        <dbReference type="ChEBI" id="CHEBI:29105"/>
        <label>1</label>
    </ligand>
</feature>
<accession>A0A7W7QGS8</accession>
<dbReference type="EMBL" id="JACHJP010000001">
    <property type="protein sequence ID" value="MBB4913148.1"/>
    <property type="molecule type" value="Genomic_DNA"/>
</dbReference>
<dbReference type="Proteomes" id="UP000552644">
    <property type="component" value="Unassembled WGS sequence"/>
</dbReference>
<feature type="binding site" evidence="11">
    <location>
        <position position="217"/>
    </location>
    <ligand>
        <name>Zn(2+)</name>
        <dbReference type="ChEBI" id="CHEBI:29105"/>
        <label>2</label>
    </ligand>
</feature>
<dbReference type="SUPFAM" id="SSF46565">
    <property type="entry name" value="Chaperone J-domain"/>
    <property type="match status" value="1"/>
</dbReference>
<organism evidence="15 16">
    <name type="scientific">Streptosporangium saharense</name>
    <dbReference type="NCBI Taxonomy" id="1706840"/>
    <lineage>
        <taxon>Bacteria</taxon>
        <taxon>Bacillati</taxon>
        <taxon>Actinomycetota</taxon>
        <taxon>Actinomycetes</taxon>
        <taxon>Streptosporangiales</taxon>
        <taxon>Streptosporangiaceae</taxon>
        <taxon>Streptosporangium</taxon>
    </lineage>
</organism>
<keyword evidence="3 11" id="KW-0479">Metal-binding</keyword>
<dbReference type="PROSITE" id="PS50076">
    <property type="entry name" value="DNAJ_2"/>
    <property type="match status" value="1"/>
</dbReference>
<evidence type="ECO:0000313" key="16">
    <source>
        <dbReference type="Proteomes" id="UP000552644"/>
    </source>
</evidence>
<dbReference type="PRINTS" id="PR00625">
    <property type="entry name" value="JDOMAIN"/>
</dbReference>
<dbReference type="InterPro" id="IPR036869">
    <property type="entry name" value="J_dom_sf"/>
</dbReference>
<evidence type="ECO:0000256" key="6">
    <source>
        <dbReference type="ARBA" id="ARBA00022833"/>
    </source>
</evidence>
<protein>
    <recommendedName>
        <fullName evidence="10 11">Chaperone protein DnaJ</fullName>
    </recommendedName>
</protein>
<keyword evidence="6 11" id="KW-0862">Zinc</keyword>
<dbReference type="GO" id="GO:0008270">
    <property type="term" value="F:zinc ion binding"/>
    <property type="evidence" value="ECO:0007669"/>
    <property type="project" value="UniProtKB-UniRule"/>
</dbReference>
<dbReference type="Pfam" id="PF01556">
    <property type="entry name" value="DnaJ_C"/>
    <property type="match status" value="1"/>
</dbReference>
<dbReference type="InterPro" id="IPR036410">
    <property type="entry name" value="HSP_DnaJ_Cys-rich_dom_sf"/>
</dbReference>
<evidence type="ECO:0000256" key="2">
    <source>
        <dbReference type="ARBA" id="ARBA00022705"/>
    </source>
</evidence>
<feature type="binding site" evidence="11">
    <location>
        <position position="195"/>
    </location>
    <ligand>
        <name>Zn(2+)</name>
        <dbReference type="ChEBI" id="CHEBI:29105"/>
        <label>2</label>
    </ligand>
</feature>
<keyword evidence="8 11" id="KW-0143">Chaperone</keyword>
<feature type="binding site" evidence="11">
    <location>
        <position position="231"/>
    </location>
    <ligand>
        <name>Zn(2+)</name>
        <dbReference type="ChEBI" id="CHEBI:29105"/>
        <label>1</label>
    </ligand>
</feature>
<dbReference type="NCBIfam" id="NF010888">
    <property type="entry name" value="PRK14295.1"/>
    <property type="match status" value="1"/>
</dbReference>
<feature type="repeat" description="CXXCXGXG motif" evidence="11">
    <location>
        <begin position="217"/>
        <end position="224"/>
    </location>
</feature>
<dbReference type="FunFam" id="2.10.230.10:FF:000002">
    <property type="entry name" value="Molecular chaperone DnaJ"/>
    <property type="match status" value="1"/>
</dbReference>
<gene>
    <name evidence="11" type="primary">dnaJ</name>
    <name evidence="15" type="ORF">FHS44_000220</name>
</gene>
<dbReference type="SUPFAM" id="SSF57938">
    <property type="entry name" value="DnaJ/Hsp40 cysteine-rich domain"/>
    <property type="match status" value="1"/>
</dbReference>
<dbReference type="Pfam" id="PF00684">
    <property type="entry name" value="DnaJ_CXXCXGXG"/>
    <property type="match status" value="1"/>
</dbReference>
<dbReference type="RefSeq" id="WP_184711957.1">
    <property type="nucleotide sequence ID" value="NZ_JACHJP010000001.1"/>
</dbReference>
<dbReference type="PROSITE" id="PS00636">
    <property type="entry name" value="DNAJ_1"/>
    <property type="match status" value="1"/>
</dbReference>
<dbReference type="PANTHER" id="PTHR43096:SF54">
    <property type="entry name" value="CHAPERONE PROTEIN DNAJ 1"/>
    <property type="match status" value="1"/>
</dbReference>
<dbReference type="InterPro" id="IPR018253">
    <property type="entry name" value="DnaJ_domain_CS"/>
</dbReference>
<evidence type="ECO:0000256" key="10">
    <source>
        <dbReference type="ARBA" id="ARBA00067609"/>
    </source>
</evidence>
<evidence type="ECO:0000256" key="8">
    <source>
        <dbReference type="ARBA" id="ARBA00023186"/>
    </source>
</evidence>
<keyword evidence="16" id="KW-1185">Reference proteome</keyword>
<feature type="binding site" evidence="11">
    <location>
        <position position="234"/>
    </location>
    <ligand>
        <name>Zn(2+)</name>
        <dbReference type="ChEBI" id="CHEBI:29105"/>
        <label>1</label>
    </ligand>
</feature>
<feature type="binding site" evidence="11">
    <location>
        <position position="220"/>
    </location>
    <ligand>
        <name>Zn(2+)</name>
        <dbReference type="ChEBI" id="CHEBI:29105"/>
        <label>2</label>
    </ligand>
</feature>
<feature type="repeat" description="CXXCXGXG motif" evidence="11">
    <location>
        <begin position="195"/>
        <end position="202"/>
    </location>
</feature>
<evidence type="ECO:0000256" key="11">
    <source>
        <dbReference type="HAMAP-Rule" id="MF_01152"/>
    </source>
</evidence>
<dbReference type="SUPFAM" id="SSF49493">
    <property type="entry name" value="HSP40/DnaJ peptide-binding domain"/>
    <property type="match status" value="2"/>
</dbReference>
<reference evidence="15 16" key="1">
    <citation type="submission" date="2020-08" db="EMBL/GenBank/DDBJ databases">
        <title>Genomic Encyclopedia of Type Strains, Phase III (KMG-III): the genomes of soil and plant-associated and newly described type strains.</title>
        <authorList>
            <person name="Whitman W."/>
        </authorList>
    </citation>
    <scope>NUCLEOTIDE SEQUENCE [LARGE SCALE GENOMIC DNA]</scope>
    <source>
        <strain evidence="15 16">CECT 8840</strain>
    </source>
</reference>
<feature type="binding site" evidence="11">
    <location>
        <position position="198"/>
    </location>
    <ligand>
        <name>Zn(2+)</name>
        <dbReference type="ChEBI" id="CHEBI:29105"/>
        <label>2</label>
    </ligand>
</feature>
<dbReference type="PANTHER" id="PTHR43096">
    <property type="entry name" value="DNAJ HOMOLOG 1, MITOCHONDRIAL-RELATED"/>
    <property type="match status" value="1"/>
</dbReference>
<comment type="subunit">
    <text evidence="11">Homodimer.</text>
</comment>
<evidence type="ECO:0000256" key="1">
    <source>
        <dbReference type="ARBA" id="ARBA00022490"/>
    </source>
</evidence>
<dbReference type="HAMAP" id="MF_01152">
    <property type="entry name" value="DnaJ"/>
    <property type="match status" value="1"/>
</dbReference>
<feature type="binding site" evidence="11">
    <location>
        <position position="178"/>
    </location>
    <ligand>
        <name>Zn(2+)</name>
        <dbReference type="ChEBI" id="CHEBI:29105"/>
        <label>1</label>
    </ligand>
</feature>
<dbReference type="InterPro" id="IPR012724">
    <property type="entry name" value="DnaJ"/>
</dbReference>
<comment type="function">
    <text evidence="11">Participates actively in the response to hyperosmotic and heat shock by preventing the aggregation of stress-denatured proteins and by disaggregating proteins, also in an autonomous, DnaK-independent fashion. Unfolded proteins bind initially to DnaJ; upon interaction with the DnaJ-bound protein, DnaK hydrolyzes its bound ATP, resulting in the formation of a stable complex. GrpE releases ADP from DnaK; ATP binding to DnaK triggers the release of the substrate protein, thus completing the reaction cycle. Several rounds of ATP-dependent interactions between DnaJ, DnaK and GrpE are required for fully efficient folding. Also involved, together with DnaK and GrpE, in the DNA replication of plasmids through activation of initiation proteins.</text>
</comment>
<dbReference type="GO" id="GO:0009408">
    <property type="term" value="P:response to heat"/>
    <property type="evidence" value="ECO:0007669"/>
    <property type="project" value="InterPro"/>
</dbReference>
<dbReference type="GO" id="GO:0005524">
    <property type="term" value="F:ATP binding"/>
    <property type="evidence" value="ECO:0007669"/>
    <property type="project" value="InterPro"/>
</dbReference>
<dbReference type="Gene3D" id="1.10.287.110">
    <property type="entry name" value="DnaJ domain"/>
    <property type="match status" value="1"/>
</dbReference>
<dbReference type="CDD" id="cd10719">
    <property type="entry name" value="DnaJ_zf"/>
    <property type="match status" value="1"/>
</dbReference>
<evidence type="ECO:0000256" key="5">
    <source>
        <dbReference type="ARBA" id="ARBA00022771"/>
    </source>
</evidence>
<dbReference type="CDD" id="cd10747">
    <property type="entry name" value="DnaJ_C"/>
    <property type="match status" value="1"/>
</dbReference>
<keyword evidence="4 11" id="KW-0677">Repeat</keyword>
<evidence type="ECO:0000256" key="12">
    <source>
        <dbReference type="PROSITE-ProRule" id="PRU00546"/>
    </source>
</evidence>
<dbReference type="InterPro" id="IPR002939">
    <property type="entry name" value="DnaJ_C"/>
</dbReference>
<dbReference type="NCBIfam" id="TIGR02349">
    <property type="entry name" value="DnaJ_bact"/>
    <property type="match status" value="1"/>
</dbReference>
<dbReference type="Pfam" id="PF00226">
    <property type="entry name" value="DnaJ"/>
    <property type="match status" value="1"/>
</dbReference>
<keyword evidence="7 11" id="KW-0346">Stress response</keyword>
<comment type="subcellular location">
    <subcellularLocation>
        <location evidence="11">Cytoplasm</location>
    </subcellularLocation>
</comment>
<dbReference type="GO" id="GO:0051082">
    <property type="term" value="F:unfolded protein binding"/>
    <property type="evidence" value="ECO:0007669"/>
    <property type="project" value="UniProtKB-UniRule"/>
</dbReference>
<keyword evidence="5 11" id="KW-0863">Zinc-finger</keyword>
<dbReference type="InterPro" id="IPR008971">
    <property type="entry name" value="HSP40/DnaJ_pept-bd"/>
</dbReference>
<dbReference type="CDD" id="cd06257">
    <property type="entry name" value="DnaJ"/>
    <property type="match status" value="1"/>
</dbReference>
<keyword evidence="1 11" id="KW-0963">Cytoplasm</keyword>
<evidence type="ECO:0000259" key="14">
    <source>
        <dbReference type="PROSITE" id="PS51188"/>
    </source>
</evidence>
<feature type="domain" description="J" evidence="13">
    <location>
        <begin position="10"/>
        <end position="75"/>
    </location>
</feature>
<comment type="cofactor">
    <cofactor evidence="11">
        <name>Zn(2+)</name>
        <dbReference type="ChEBI" id="CHEBI:29105"/>
    </cofactor>
    <text evidence="11">Binds 2 Zn(2+) ions per monomer.</text>
</comment>
<dbReference type="NCBIfam" id="NF008035">
    <property type="entry name" value="PRK10767.1"/>
    <property type="match status" value="1"/>
</dbReference>
<dbReference type="FunFam" id="1.10.287.110:FF:000045">
    <property type="entry name" value="Molecular chaperone DnaJ"/>
    <property type="match status" value="1"/>
</dbReference>
<evidence type="ECO:0000256" key="4">
    <source>
        <dbReference type="ARBA" id="ARBA00022737"/>
    </source>
</evidence>
<evidence type="ECO:0000256" key="7">
    <source>
        <dbReference type="ARBA" id="ARBA00023016"/>
    </source>
</evidence>
<feature type="repeat" description="CXXCXGXG motif" evidence="11">
    <location>
        <begin position="178"/>
        <end position="185"/>
    </location>
</feature>
<evidence type="ECO:0000256" key="3">
    <source>
        <dbReference type="ARBA" id="ARBA00022723"/>
    </source>
</evidence>
<dbReference type="FunFam" id="2.60.260.20:FF:000013">
    <property type="entry name" value="DnaJ subfamily B member 11"/>
    <property type="match status" value="1"/>
</dbReference>
<dbReference type="Gene3D" id="2.10.230.10">
    <property type="entry name" value="Heat shock protein DnaJ, cysteine-rich domain"/>
    <property type="match status" value="1"/>
</dbReference>
<comment type="similarity">
    <text evidence="9 11">Belongs to the DnaJ family.</text>
</comment>